<accession>A0ABS3XHB3</accession>
<feature type="region of interest" description="Disordered" evidence="1">
    <location>
        <begin position="30"/>
        <end position="52"/>
    </location>
</feature>
<dbReference type="EMBL" id="JADKMA010000146">
    <property type="protein sequence ID" value="MBO8194771.1"/>
    <property type="molecule type" value="Genomic_DNA"/>
</dbReference>
<organism evidence="2 3">
    <name type="scientific">Streptomyces oryzae</name>
    <dbReference type="NCBI Taxonomy" id="1434886"/>
    <lineage>
        <taxon>Bacteria</taxon>
        <taxon>Bacillati</taxon>
        <taxon>Actinomycetota</taxon>
        <taxon>Actinomycetes</taxon>
        <taxon>Kitasatosporales</taxon>
        <taxon>Streptomycetaceae</taxon>
        <taxon>Streptomyces</taxon>
    </lineage>
</organism>
<reference evidence="2 3" key="1">
    <citation type="submission" date="2020-11" db="EMBL/GenBank/DDBJ databases">
        <title>Streptomyces spirodelae sp. nov., isolated from duckweed.</title>
        <authorList>
            <person name="Saimee Y."/>
            <person name="Duangmal K."/>
        </authorList>
    </citation>
    <scope>NUCLEOTIDE SEQUENCE [LARGE SCALE GENOMIC DNA]</scope>
    <source>
        <strain evidence="2 3">S16-07</strain>
    </source>
</reference>
<protein>
    <submittedName>
        <fullName evidence="2">Uncharacterized protein</fullName>
    </submittedName>
</protein>
<keyword evidence="3" id="KW-1185">Reference proteome</keyword>
<gene>
    <name evidence="2" type="ORF">ITI46_24395</name>
</gene>
<dbReference type="Proteomes" id="UP001519064">
    <property type="component" value="Unassembled WGS sequence"/>
</dbReference>
<proteinExistence type="predicted"/>
<dbReference type="RefSeq" id="WP_209241869.1">
    <property type="nucleotide sequence ID" value="NZ_JADKMA010000146.1"/>
</dbReference>
<evidence type="ECO:0000313" key="3">
    <source>
        <dbReference type="Proteomes" id="UP001519064"/>
    </source>
</evidence>
<evidence type="ECO:0000256" key="1">
    <source>
        <dbReference type="SAM" id="MobiDB-lite"/>
    </source>
</evidence>
<evidence type="ECO:0000313" key="2">
    <source>
        <dbReference type="EMBL" id="MBO8194771.1"/>
    </source>
</evidence>
<comment type="caution">
    <text evidence="2">The sequence shown here is derived from an EMBL/GenBank/DDBJ whole genome shotgun (WGS) entry which is preliminary data.</text>
</comment>
<sequence>MLLYVTGPDVPGAAHGACAGLLGRALPDHDPGTTVGGLPEANRVGQDRHGSAKLRPTAEVVWIRALPSWIEAKTKP</sequence>
<name>A0ABS3XHB3_9ACTN</name>